<gene>
    <name evidence="1" type="ORF">BDK89_2597</name>
</gene>
<protein>
    <submittedName>
        <fullName evidence="1">Uncharacterized protein</fullName>
    </submittedName>
</protein>
<dbReference type="Proteomes" id="UP000294558">
    <property type="component" value="Unassembled WGS sequence"/>
</dbReference>
<reference evidence="1 2" key="1">
    <citation type="submission" date="2019-03" db="EMBL/GenBank/DDBJ databases">
        <title>Sequencing the genomes of 1000 actinobacteria strains.</title>
        <authorList>
            <person name="Klenk H.-P."/>
        </authorList>
    </citation>
    <scope>NUCLEOTIDE SEQUENCE [LARGE SCALE GENOMIC DNA]</scope>
    <source>
        <strain evidence="1 2">DSM 18936</strain>
    </source>
</reference>
<proteinExistence type="predicted"/>
<dbReference type="NCBIfam" id="NF047719">
    <property type="entry name" value="SCO6745_fam_HTH"/>
    <property type="match status" value="1"/>
</dbReference>
<sequence length="242" mass="25567">MTPREVLQAIKQPTGDIGAVFYFHPATLERGKELGLDGFRFYFLGRGGVLGDVEAGVVQSAFGYFNPDLLAKMWNTGKEKVPPRDAARAYIECCHEVGRKAFEGIDGLDAYVEAATAVIDAVDGGALTLFAGVRAEPVPSDTAGAAIHQAMVLRELRGSAHLAAIAAVGVSTRVAHAIKRPDDLAMFGYEEPPAVTDADRAALERAEQITDDILEPAFAVLSDEQGEALVAATTAMHAALTG</sequence>
<evidence type="ECO:0000313" key="2">
    <source>
        <dbReference type="Proteomes" id="UP000294558"/>
    </source>
</evidence>
<dbReference type="AlphaFoldDB" id="A0A4R7I2X2"/>
<comment type="caution">
    <text evidence="1">The sequence shown here is derived from an EMBL/GenBank/DDBJ whole genome shotgun (WGS) entry which is preliminary data.</text>
</comment>
<keyword evidence="2" id="KW-1185">Reference proteome</keyword>
<dbReference type="EMBL" id="SOAU01000001">
    <property type="protein sequence ID" value="TDT16996.1"/>
    <property type="molecule type" value="Genomic_DNA"/>
</dbReference>
<accession>A0A4R7I2X2</accession>
<organism evidence="1 2">
    <name type="scientific">Ilumatobacter fluminis</name>
    <dbReference type="NCBI Taxonomy" id="467091"/>
    <lineage>
        <taxon>Bacteria</taxon>
        <taxon>Bacillati</taxon>
        <taxon>Actinomycetota</taxon>
        <taxon>Acidimicrobiia</taxon>
        <taxon>Acidimicrobiales</taxon>
        <taxon>Ilumatobacteraceae</taxon>
        <taxon>Ilumatobacter</taxon>
    </lineage>
</organism>
<evidence type="ECO:0000313" key="1">
    <source>
        <dbReference type="EMBL" id="TDT16996.1"/>
    </source>
</evidence>
<dbReference type="OrthoDB" id="3820010at2"/>
<dbReference type="RefSeq" id="WP_133869318.1">
    <property type="nucleotide sequence ID" value="NZ_JAVJPS010000038.1"/>
</dbReference>
<name>A0A4R7I2X2_9ACTN</name>
<dbReference type="Pfam" id="PF21863">
    <property type="entry name" value="HTH_67"/>
    <property type="match status" value="1"/>
</dbReference>
<dbReference type="InterPro" id="IPR054058">
    <property type="entry name" value="HTH_67"/>
</dbReference>